<comment type="caution">
    <text evidence="2">The sequence shown here is derived from an EMBL/GenBank/DDBJ whole genome shotgun (WGS) entry which is preliminary data.</text>
</comment>
<evidence type="ECO:0000313" key="2">
    <source>
        <dbReference type="EMBL" id="KYC47994.1"/>
    </source>
</evidence>
<evidence type="ECO:0000313" key="4">
    <source>
        <dbReference type="Proteomes" id="UP000091929"/>
    </source>
</evidence>
<dbReference type="Proteomes" id="UP000092401">
    <property type="component" value="Unassembled WGS sequence"/>
</dbReference>
<proteinExistence type="predicted"/>
<protein>
    <submittedName>
        <fullName evidence="2">Uncharacterized protein</fullName>
    </submittedName>
</protein>
<name>A0A150ITL7_9EURY</name>
<evidence type="ECO:0000313" key="1">
    <source>
        <dbReference type="EMBL" id="KYC45741.1"/>
    </source>
</evidence>
<evidence type="ECO:0000313" key="5">
    <source>
        <dbReference type="Proteomes" id="UP000092401"/>
    </source>
</evidence>
<dbReference type="EMBL" id="LNGF01000012">
    <property type="protein sequence ID" value="KYC47994.1"/>
    <property type="molecule type" value="Genomic_DNA"/>
</dbReference>
<dbReference type="EMBL" id="LNGE01000011">
    <property type="protein sequence ID" value="KYC45741.1"/>
    <property type="molecule type" value="Genomic_DNA"/>
</dbReference>
<dbReference type="Proteomes" id="UP000092403">
    <property type="component" value="Unassembled WGS sequence"/>
</dbReference>
<dbReference type="EMBL" id="LNJC01000009">
    <property type="protein sequence ID" value="KYC50684.1"/>
    <property type="molecule type" value="Genomic_DNA"/>
</dbReference>
<sequence length="96" mass="10903">MDNKLTKINISEIIDKAVNYLYNNHCNSFLESFIPILEIKCPFSKLDLLGKGLGSRLKDNPELLVSALDKLIEQDKMGSYVIASRGWQNYCPIILI</sequence>
<organism evidence="2 4">
    <name type="scientific">Candidatus Methanofastidiosum methylothiophilum</name>
    <dbReference type="NCBI Taxonomy" id="1705564"/>
    <lineage>
        <taxon>Archaea</taxon>
        <taxon>Methanobacteriati</taxon>
        <taxon>Methanobacteriota</taxon>
        <taxon>Stenosarchaea group</taxon>
        <taxon>Candidatus Methanofastidiosia</taxon>
        <taxon>Candidatus Methanofastidiosales</taxon>
        <taxon>Candidatus Methanofastidiosaceae</taxon>
        <taxon>Candidatus Methanofastidiosum</taxon>
    </lineage>
</organism>
<gene>
    <name evidence="1" type="ORF">APG10_00545</name>
    <name evidence="2" type="ORF">APG11_00664</name>
    <name evidence="3" type="ORF">APG12_00596</name>
</gene>
<evidence type="ECO:0000313" key="3">
    <source>
        <dbReference type="EMBL" id="KYC50684.1"/>
    </source>
</evidence>
<dbReference type="AlphaFoldDB" id="A0A150ITL7"/>
<accession>A0A150ITL7</accession>
<accession>A0A150J172</accession>
<dbReference type="Proteomes" id="UP000091929">
    <property type="component" value="Unassembled WGS sequence"/>
</dbReference>
<accession>A0A150IL57</accession>
<reference evidence="4 5" key="1">
    <citation type="journal article" date="2016" name="ISME J.">
        <title>Chasing the elusive Euryarchaeota class WSA2: genomes reveal a uniquely fastidious methyl-reducing methanogen.</title>
        <authorList>
            <person name="Nobu M.K."/>
            <person name="Narihiro T."/>
            <person name="Kuroda K."/>
            <person name="Mei R."/>
            <person name="Liu W.T."/>
        </authorList>
    </citation>
    <scope>NUCLEOTIDE SEQUENCE [LARGE SCALE GENOMIC DNA]</scope>
    <source>
        <strain evidence="1">B03fssc0709_Meth_Bin005</strain>
        <strain evidence="2">B15fssc0709_Meth_Bin003</strain>
        <strain evidence="3">BMIXfssc0709_Meth_Bin006</strain>
    </source>
</reference>